<accession>A0A2H9ZXE6</accession>
<proteinExistence type="predicted"/>
<organism evidence="2 3">
    <name type="scientific">Apostasia shenzhenica</name>
    <dbReference type="NCBI Taxonomy" id="1088818"/>
    <lineage>
        <taxon>Eukaryota</taxon>
        <taxon>Viridiplantae</taxon>
        <taxon>Streptophyta</taxon>
        <taxon>Embryophyta</taxon>
        <taxon>Tracheophyta</taxon>
        <taxon>Spermatophyta</taxon>
        <taxon>Magnoliopsida</taxon>
        <taxon>Liliopsida</taxon>
        <taxon>Asparagales</taxon>
        <taxon>Orchidaceae</taxon>
        <taxon>Apostasioideae</taxon>
        <taxon>Apostasia</taxon>
    </lineage>
</organism>
<dbReference type="EMBL" id="KZ453008">
    <property type="protein sequence ID" value="PKA47943.1"/>
    <property type="molecule type" value="Genomic_DNA"/>
</dbReference>
<dbReference type="AlphaFoldDB" id="A0A2H9ZXE6"/>
<dbReference type="Proteomes" id="UP000236161">
    <property type="component" value="Unassembled WGS sequence"/>
</dbReference>
<gene>
    <name evidence="2" type="ORF">AXF42_Ash016289</name>
</gene>
<sequence>MVKKHENSLCYWDRDGDGEILPDFFYQRCVDRADQGQPCSIRGNQREDDFGIERHHSPITMDGSDNVDVAASDSSEVDTLWQLDLSKSACRNDSGGSKIKKPQIKPAKNPYFRTPTRVKSRIPRQPSSGVKDVKRASSSGGKLSSEK</sequence>
<name>A0A2H9ZXE6_9ASPA</name>
<reference evidence="2 3" key="1">
    <citation type="journal article" date="2017" name="Nature">
        <title>The Apostasia genome and the evolution of orchids.</title>
        <authorList>
            <person name="Zhang G.Q."/>
            <person name="Liu K.W."/>
            <person name="Li Z."/>
            <person name="Lohaus R."/>
            <person name="Hsiao Y.Y."/>
            <person name="Niu S.C."/>
            <person name="Wang J.Y."/>
            <person name="Lin Y.C."/>
            <person name="Xu Q."/>
            <person name="Chen L.J."/>
            <person name="Yoshida K."/>
            <person name="Fujiwara S."/>
            <person name="Wang Z.W."/>
            <person name="Zhang Y.Q."/>
            <person name="Mitsuda N."/>
            <person name="Wang M."/>
            <person name="Liu G.H."/>
            <person name="Pecoraro L."/>
            <person name="Huang H.X."/>
            <person name="Xiao X.J."/>
            <person name="Lin M."/>
            <person name="Wu X.Y."/>
            <person name="Wu W.L."/>
            <person name="Chen Y.Y."/>
            <person name="Chang S.B."/>
            <person name="Sakamoto S."/>
            <person name="Ohme-Takagi M."/>
            <person name="Yagi M."/>
            <person name="Zeng S.J."/>
            <person name="Shen C.Y."/>
            <person name="Yeh C.M."/>
            <person name="Luo Y.B."/>
            <person name="Tsai W.C."/>
            <person name="Van de Peer Y."/>
            <person name="Liu Z.J."/>
        </authorList>
    </citation>
    <scope>NUCLEOTIDE SEQUENCE [LARGE SCALE GENOMIC DNA]</scope>
    <source>
        <strain evidence="3">cv. Shenzhen</strain>
        <tissue evidence="2">Stem</tissue>
    </source>
</reference>
<evidence type="ECO:0000313" key="3">
    <source>
        <dbReference type="Proteomes" id="UP000236161"/>
    </source>
</evidence>
<feature type="region of interest" description="Disordered" evidence="1">
    <location>
        <begin position="91"/>
        <end position="147"/>
    </location>
</feature>
<feature type="compositionally biased region" description="Polar residues" evidence="1">
    <location>
        <begin position="136"/>
        <end position="147"/>
    </location>
</feature>
<evidence type="ECO:0000313" key="2">
    <source>
        <dbReference type="EMBL" id="PKA47943.1"/>
    </source>
</evidence>
<evidence type="ECO:0000256" key="1">
    <source>
        <dbReference type="SAM" id="MobiDB-lite"/>
    </source>
</evidence>
<protein>
    <submittedName>
        <fullName evidence="2">Uncharacterized protein</fullName>
    </submittedName>
</protein>
<keyword evidence="3" id="KW-1185">Reference proteome</keyword>
<dbReference type="STRING" id="1088818.A0A2H9ZXE6"/>